<dbReference type="EMBL" id="AUSU01000846">
    <property type="protein sequence ID" value="EPS72423.1"/>
    <property type="molecule type" value="Genomic_DNA"/>
</dbReference>
<name>S8E987_9LAMI</name>
<dbReference type="AlphaFoldDB" id="S8E987"/>
<protein>
    <recommendedName>
        <fullName evidence="3">Ribosomal protein S1</fullName>
    </recommendedName>
</protein>
<dbReference type="OrthoDB" id="1702147at2759"/>
<proteinExistence type="predicted"/>
<evidence type="ECO:0000313" key="1">
    <source>
        <dbReference type="EMBL" id="EPS72423.1"/>
    </source>
</evidence>
<evidence type="ECO:0000313" key="2">
    <source>
        <dbReference type="Proteomes" id="UP000015453"/>
    </source>
</evidence>
<evidence type="ECO:0008006" key="3">
    <source>
        <dbReference type="Google" id="ProtNLM"/>
    </source>
</evidence>
<organism evidence="1 2">
    <name type="scientific">Genlisea aurea</name>
    <dbReference type="NCBI Taxonomy" id="192259"/>
    <lineage>
        <taxon>Eukaryota</taxon>
        <taxon>Viridiplantae</taxon>
        <taxon>Streptophyta</taxon>
        <taxon>Embryophyta</taxon>
        <taxon>Tracheophyta</taxon>
        <taxon>Spermatophyta</taxon>
        <taxon>Magnoliopsida</taxon>
        <taxon>eudicotyledons</taxon>
        <taxon>Gunneridae</taxon>
        <taxon>Pentapetalae</taxon>
        <taxon>asterids</taxon>
        <taxon>lamiids</taxon>
        <taxon>Lamiales</taxon>
        <taxon>Lentibulariaceae</taxon>
        <taxon>Genlisea</taxon>
    </lineage>
</organism>
<reference evidence="1 2" key="1">
    <citation type="journal article" date="2013" name="BMC Genomics">
        <title>The miniature genome of a carnivorous plant Genlisea aurea contains a low number of genes and short non-coding sequences.</title>
        <authorList>
            <person name="Leushkin E.V."/>
            <person name="Sutormin R.A."/>
            <person name="Nabieva E.R."/>
            <person name="Penin A.A."/>
            <person name="Kondrashov A.S."/>
            <person name="Logacheva M.D."/>
        </authorList>
    </citation>
    <scope>NUCLEOTIDE SEQUENCE [LARGE SCALE GENOMIC DNA]</scope>
</reference>
<gene>
    <name evidence="1" type="ORF">M569_02345</name>
</gene>
<accession>S8E987</accession>
<sequence length="206" mass="22621">MSGGYMSRLFRRSNSSMLFQSGNALDAKVVRLRDQMYLVDAGIGRPRIATKDELIITTPNPSGAAPFNTAVGFLPPSNKETYVKNIVLQRCFVDLITGNPRTKQQAGARLEDAVGTGGNATGDEQPLLLPQKLRKQRALTELEKKMKGNKKVRGFVAEKVWGGYSVGIAGYVAFLPARQAFYGRNARDRFLIESINRKNIVVSQAG</sequence>
<keyword evidence="2" id="KW-1185">Reference proteome</keyword>
<comment type="caution">
    <text evidence="1">The sequence shown here is derived from an EMBL/GenBank/DDBJ whole genome shotgun (WGS) entry which is preliminary data.</text>
</comment>
<dbReference type="Proteomes" id="UP000015453">
    <property type="component" value="Unassembled WGS sequence"/>
</dbReference>